<feature type="domain" description="Inhibitor I9" evidence="10">
    <location>
        <begin position="702"/>
        <end position="780"/>
    </location>
</feature>
<comment type="caution">
    <text evidence="11">The sequence shown here is derived from an EMBL/GenBank/DDBJ whole genome shotgun (WGS) entry which is preliminary data.</text>
</comment>
<evidence type="ECO:0000313" key="12">
    <source>
        <dbReference type="Proteomes" id="UP000573603"/>
    </source>
</evidence>
<feature type="active site" description="Charge relay system" evidence="7">
    <location>
        <position position="1024"/>
    </location>
</feature>
<reference evidence="11 12" key="1">
    <citation type="journal article" date="2020" name="BMC Genomics">
        <title>Correction to: Identification and distribution of gene clusters required for synthesis of sphingolipid metabolism inhibitors in diverse species of the filamentous fungus Fusarium.</title>
        <authorList>
            <person name="Kim H.S."/>
            <person name="Lohmar J.M."/>
            <person name="Busman M."/>
            <person name="Brown D.W."/>
            <person name="Naumann T.A."/>
            <person name="Divon H.H."/>
            <person name="Lysoe E."/>
            <person name="Uhlig S."/>
            <person name="Proctor R.H."/>
        </authorList>
    </citation>
    <scope>NUCLEOTIDE SEQUENCE [LARGE SCALE GENOMIC DNA]</scope>
    <source>
        <strain evidence="11 12">NRRL 25214</strain>
    </source>
</reference>
<dbReference type="InterPro" id="IPR034193">
    <property type="entry name" value="PCSK9_ProteinaseK-like"/>
</dbReference>
<dbReference type="FunFam" id="3.40.50.200:FF:000007">
    <property type="entry name" value="Subtilisin-like serine protease"/>
    <property type="match status" value="1"/>
</dbReference>
<keyword evidence="5 7" id="KW-0720">Serine protease</keyword>
<dbReference type="InterPro" id="IPR036291">
    <property type="entry name" value="NAD(P)-bd_dom_sf"/>
</dbReference>
<protein>
    <submittedName>
        <fullName evidence="11">Uncharacterized protein</fullName>
    </submittedName>
</protein>
<dbReference type="SUPFAM" id="SSF51735">
    <property type="entry name" value="NAD(P)-binding Rossmann-fold domains"/>
    <property type="match status" value="1"/>
</dbReference>
<evidence type="ECO:0000256" key="8">
    <source>
        <dbReference type="RuleBase" id="RU003355"/>
    </source>
</evidence>
<dbReference type="PANTHER" id="PTHR43806">
    <property type="entry name" value="PEPTIDASE S8"/>
    <property type="match status" value="1"/>
</dbReference>
<dbReference type="PANTHER" id="PTHR43806:SF58">
    <property type="entry name" value="ALKALINE PROTEASE 1-RELATED"/>
    <property type="match status" value="1"/>
</dbReference>
<dbReference type="InterPro" id="IPR023828">
    <property type="entry name" value="Peptidase_S8_Ser-AS"/>
</dbReference>
<dbReference type="Proteomes" id="UP000573603">
    <property type="component" value="Unassembled WGS sequence"/>
</dbReference>
<keyword evidence="4 7" id="KW-0378">Hydrolase</keyword>
<keyword evidence="3" id="KW-0732">Signal</keyword>
<feature type="active site" description="Charge relay system" evidence="7">
    <location>
        <position position="832"/>
    </location>
</feature>
<dbReference type="PROSITE" id="PS00136">
    <property type="entry name" value="SUBTILASE_ASP"/>
    <property type="match status" value="1"/>
</dbReference>
<keyword evidence="2 7" id="KW-0645">Protease</keyword>
<dbReference type="GO" id="GO:0004252">
    <property type="term" value="F:serine-type endopeptidase activity"/>
    <property type="evidence" value="ECO:0007669"/>
    <property type="project" value="UniProtKB-UniRule"/>
</dbReference>
<dbReference type="Pfam" id="PF00082">
    <property type="entry name" value="Peptidase_S8"/>
    <property type="match status" value="1"/>
</dbReference>
<dbReference type="InterPro" id="IPR010259">
    <property type="entry name" value="S8pro/Inhibitor_I9"/>
</dbReference>
<comment type="similarity">
    <text evidence="1 7 8">Belongs to the peptidase S8 family.</text>
</comment>
<dbReference type="PRINTS" id="PR00723">
    <property type="entry name" value="SUBTILISIN"/>
</dbReference>
<evidence type="ECO:0000256" key="3">
    <source>
        <dbReference type="ARBA" id="ARBA00022729"/>
    </source>
</evidence>
<dbReference type="InterPro" id="IPR002347">
    <property type="entry name" value="SDR_fam"/>
</dbReference>
<dbReference type="Pfam" id="PF05922">
    <property type="entry name" value="Inhibitor_I9"/>
    <property type="match status" value="1"/>
</dbReference>
<dbReference type="Pfam" id="PF00106">
    <property type="entry name" value="adh_short"/>
    <property type="match status" value="1"/>
</dbReference>
<dbReference type="PROSITE" id="PS00137">
    <property type="entry name" value="SUBTILASE_HIS"/>
    <property type="match status" value="1"/>
</dbReference>
<dbReference type="Gene3D" id="3.40.50.720">
    <property type="entry name" value="NAD(P)-binding Rossmann-like Domain"/>
    <property type="match status" value="1"/>
</dbReference>
<sequence>MPSYLVTGASRGLGFGFIQVLSSDPNNTVIGLVRNEVASDKKLAEELGSPNNVYTLEADITNYHALKDTVEAVSEIAGGSLDFIVANAGLIPLWSQWDAVDVLAKDPEHLVKDLRNSFNVNVIGTFHLFNLFIPLVLKGQGQKVIAISSGMSDIDFIRQFEIEPGPAYAISKAGTSVLTAKFAARYAREGVLFMSICPGSVDSGFEGELTEEQKEKVDRLGRKFVNYAPDFKGPSAPVDSAKAVLKVALIVYPSVLKMALENLAPELVSLILQNVDSPRGLHDMISASPLCLRVFSETPQAFLSSVIRNALPTVNWEHLLALLQSPSPATKITVPEFLENYFDPSWSFDFPTGKAELMLLCRLYNRVTFLISCYTEYMYRLGFVDSILIPTSTECIRLQRAFLRFEIYCRVFPADNSFPVETVSANDEFSSMEQFDLFISRLSPWEVEEIACIELYVTLMIRDYIDELESQFMSTVDNYARHAWLLLSEPESEAEKETKNKVERKLERDSLVELTALDQTSLSLFSKEDFIYDLYTAGKGRSELIRSNCQYSREFLPEALRYSPTWTPDHKCEETATLKNDSLRSNLGYLIFNTVEGGEVMYKPITTTGGRYSGVRQLGIYELLDIFPEKDLPQFPVNYKLAIGPRISILVINSITTSLITFLSLSTMASLVRLALYLGALLPAALAAPTAPSKGADVIPGKYIVTLKSSASSAKVESHLQWVGDVHRRSLSKRDTAGIEHTFNIKNWNAYAGQFDEDTIKEIEASPEVAFVEPDKVVKLSFESSNELSDRALTTQSGAPWGLGTISHRTSGSTSYIYDTSAGEGTYAYVVDSGVLISHSQFGGRAVAGYSIFSGANTDTLGHGTHVSGTIAGSTYGVAKKANIVSVKVFQGAEGTDSGVLAGFNWAVNDITSKGRAGKAVINLSLGGDASQAWVTAIDAAYNSGVLSVVAAGNGDENGNPLPVSSQSPANAANAITVAALTSAWKPTSFTNYGSGVDIFAPGQSVLSAWIGSNSATNSISGTSMASPHVAGLALYLKALEGLTTPASVASRIKALGTSGKITGTLSGSPNLIAYNGNGARHLSFVNAVQ</sequence>
<evidence type="ECO:0000313" key="11">
    <source>
        <dbReference type="EMBL" id="KAF5251793.1"/>
    </source>
</evidence>
<dbReference type="GO" id="GO:0006508">
    <property type="term" value="P:proteolysis"/>
    <property type="evidence" value="ECO:0007669"/>
    <property type="project" value="UniProtKB-KW"/>
</dbReference>
<dbReference type="InterPro" id="IPR022398">
    <property type="entry name" value="Peptidase_S8_His-AS"/>
</dbReference>
<dbReference type="InterPro" id="IPR020904">
    <property type="entry name" value="Sc_DH/Rdtase_CS"/>
</dbReference>
<evidence type="ECO:0000259" key="10">
    <source>
        <dbReference type="Pfam" id="PF05922"/>
    </source>
</evidence>
<name>A0A8H5E9A2_9HYPO</name>
<dbReference type="PROSITE" id="PS00061">
    <property type="entry name" value="ADH_SHORT"/>
    <property type="match status" value="1"/>
</dbReference>
<organism evidence="11 12">
    <name type="scientific">Fusarium anthophilum</name>
    <dbReference type="NCBI Taxonomy" id="48485"/>
    <lineage>
        <taxon>Eukaryota</taxon>
        <taxon>Fungi</taxon>
        <taxon>Dikarya</taxon>
        <taxon>Ascomycota</taxon>
        <taxon>Pezizomycotina</taxon>
        <taxon>Sordariomycetes</taxon>
        <taxon>Hypocreomycetidae</taxon>
        <taxon>Hypocreales</taxon>
        <taxon>Nectriaceae</taxon>
        <taxon>Fusarium</taxon>
        <taxon>Fusarium fujikuroi species complex</taxon>
    </lineage>
</organism>
<gene>
    <name evidence="11" type="ORF">FANTH_3112</name>
</gene>
<feature type="active site" description="Charge relay system" evidence="7">
    <location>
        <position position="863"/>
    </location>
</feature>
<dbReference type="InterPro" id="IPR037045">
    <property type="entry name" value="S8pro/Inhibitor_I9_sf"/>
</dbReference>
<dbReference type="AlphaFoldDB" id="A0A8H5E9A2"/>
<dbReference type="SUPFAM" id="SSF52743">
    <property type="entry name" value="Subtilisin-like"/>
    <property type="match status" value="1"/>
</dbReference>
<evidence type="ECO:0000256" key="1">
    <source>
        <dbReference type="ARBA" id="ARBA00011073"/>
    </source>
</evidence>
<evidence type="ECO:0000256" key="7">
    <source>
        <dbReference type="PROSITE-ProRule" id="PRU01240"/>
    </source>
</evidence>
<evidence type="ECO:0000256" key="2">
    <source>
        <dbReference type="ARBA" id="ARBA00022670"/>
    </source>
</evidence>
<dbReference type="SUPFAM" id="SSF54897">
    <property type="entry name" value="Protease propeptides/inhibitors"/>
    <property type="match status" value="1"/>
</dbReference>
<evidence type="ECO:0000256" key="4">
    <source>
        <dbReference type="ARBA" id="ARBA00022801"/>
    </source>
</evidence>
<proteinExistence type="inferred from homology"/>
<evidence type="ECO:0000256" key="6">
    <source>
        <dbReference type="ARBA" id="ARBA00022857"/>
    </source>
</evidence>
<dbReference type="InterPro" id="IPR015500">
    <property type="entry name" value="Peptidase_S8_subtilisin-rel"/>
</dbReference>
<dbReference type="EMBL" id="JABEVY010000065">
    <property type="protein sequence ID" value="KAF5251793.1"/>
    <property type="molecule type" value="Genomic_DNA"/>
</dbReference>
<dbReference type="CDD" id="cd04077">
    <property type="entry name" value="Peptidases_S8_PCSK9_ProteinaseK_like"/>
    <property type="match status" value="1"/>
</dbReference>
<feature type="domain" description="Peptidase S8/S53" evidence="9">
    <location>
        <begin position="830"/>
        <end position="1051"/>
    </location>
</feature>
<dbReference type="InterPro" id="IPR023827">
    <property type="entry name" value="Peptidase_S8_Asp-AS"/>
</dbReference>
<dbReference type="InterPro" id="IPR036852">
    <property type="entry name" value="Peptidase_S8/S53_dom_sf"/>
</dbReference>
<dbReference type="PROSITE" id="PS00138">
    <property type="entry name" value="SUBTILASE_SER"/>
    <property type="match status" value="1"/>
</dbReference>
<evidence type="ECO:0000256" key="5">
    <source>
        <dbReference type="ARBA" id="ARBA00022825"/>
    </source>
</evidence>
<dbReference type="GO" id="GO:0005576">
    <property type="term" value="C:extracellular region"/>
    <property type="evidence" value="ECO:0007669"/>
    <property type="project" value="UniProtKB-ARBA"/>
</dbReference>
<dbReference type="Gene3D" id="3.40.50.200">
    <property type="entry name" value="Peptidase S8/S53 domain"/>
    <property type="match status" value="1"/>
</dbReference>
<dbReference type="Gene3D" id="3.30.70.80">
    <property type="entry name" value="Peptidase S8 propeptide/proteinase inhibitor I9"/>
    <property type="match status" value="1"/>
</dbReference>
<keyword evidence="6" id="KW-0521">NADP</keyword>
<dbReference type="InterPro" id="IPR000209">
    <property type="entry name" value="Peptidase_S8/S53_dom"/>
</dbReference>
<accession>A0A8H5E9A2</accession>
<dbReference type="PROSITE" id="PS51892">
    <property type="entry name" value="SUBTILASE"/>
    <property type="match status" value="1"/>
</dbReference>
<dbReference type="InterPro" id="IPR050131">
    <property type="entry name" value="Peptidase_S8_subtilisin-like"/>
</dbReference>
<keyword evidence="12" id="KW-1185">Reference proteome</keyword>
<evidence type="ECO:0000259" key="9">
    <source>
        <dbReference type="Pfam" id="PF00082"/>
    </source>
</evidence>